<dbReference type="EMBL" id="CATOUU010000347">
    <property type="protein sequence ID" value="CAI9925817.1"/>
    <property type="molecule type" value="Genomic_DNA"/>
</dbReference>
<sequence>MCSFVGIFLTQFGAELICLTFPLWCAQTGFGCLVFAGFAGRFGCSALSPGFQNYSRSTRNFQAATREFAYLKHQPRFNYAAADFRPATEKSADLTVNAADLKVLSPPKQQKSASRQILNQFQLDFAIK</sequence>
<gene>
    <name evidence="1" type="ORF">HINF_LOCUS13462</name>
    <name evidence="2" type="ORF">HINF_LOCUS26659</name>
</gene>
<reference evidence="1" key="1">
    <citation type="submission" date="2023-06" db="EMBL/GenBank/DDBJ databases">
        <authorList>
            <person name="Kurt Z."/>
        </authorList>
    </citation>
    <scope>NUCLEOTIDE SEQUENCE</scope>
</reference>
<proteinExistence type="predicted"/>
<evidence type="ECO:0000313" key="1">
    <source>
        <dbReference type="EMBL" id="CAI9925817.1"/>
    </source>
</evidence>
<keyword evidence="3" id="KW-1185">Reference proteome</keyword>
<comment type="caution">
    <text evidence="1">The sequence shown here is derived from an EMBL/GenBank/DDBJ whole genome shotgun (WGS) entry which is preliminary data.</text>
</comment>
<dbReference type="AlphaFoldDB" id="A0AA86NVB3"/>
<evidence type="ECO:0000313" key="3">
    <source>
        <dbReference type="Proteomes" id="UP001642409"/>
    </source>
</evidence>
<accession>A0AA86NVB3</accession>
<dbReference type="Proteomes" id="UP001642409">
    <property type="component" value="Unassembled WGS sequence"/>
</dbReference>
<dbReference type="EMBL" id="CAXDID020000081">
    <property type="protein sequence ID" value="CAL6018830.1"/>
    <property type="molecule type" value="Genomic_DNA"/>
</dbReference>
<evidence type="ECO:0000313" key="2">
    <source>
        <dbReference type="EMBL" id="CAL6018830.1"/>
    </source>
</evidence>
<organism evidence="1">
    <name type="scientific">Hexamita inflata</name>
    <dbReference type="NCBI Taxonomy" id="28002"/>
    <lineage>
        <taxon>Eukaryota</taxon>
        <taxon>Metamonada</taxon>
        <taxon>Diplomonadida</taxon>
        <taxon>Hexamitidae</taxon>
        <taxon>Hexamitinae</taxon>
        <taxon>Hexamita</taxon>
    </lineage>
</organism>
<name>A0AA86NVB3_9EUKA</name>
<protein>
    <submittedName>
        <fullName evidence="2">Hypothetical_protein</fullName>
    </submittedName>
</protein>
<reference evidence="2 3" key="2">
    <citation type="submission" date="2024-07" db="EMBL/GenBank/DDBJ databases">
        <authorList>
            <person name="Akdeniz Z."/>
        </authorList>
    </citation>
    <scope>NUCLEOTIDE SEQUENCE [LARGE SCALE GENOMIC DNA]</scope>
</reference>